<organism evidence="6 7">
    <name type="scientific">Blastococcus jejuensis</name>
    <dbReference type="NCBI Taxonomy" id="351224"/>
    <lineage>
        <taxon>Bacteria</taxon>
        <taxon>Bacillati</taxon>
        <taxon>Actinomycetota</taxon>
        <taxon>Actinomycetes</taxon>
        <taxon>Geodermatophilales</taxon>
        <taxon>Geodermatophilaceae</taxon>
        <taxon>Blastococcus</taxon>
    </lineage>
</organism>
<name>A0ABP6P0V3_9ACTN</name>
<evidence type="ECO:0000256" key="4">
    <source>
        <dbReference type="PROSITE-ProRule" id="PRU00335"/>
    </source>
</evidence>
<dbReference type="PROSITE" id="PS01081">
    <property type="entry name" value="HTH_TETR_1"/>
    <property type="match status" value="1"/>
</dbReference>
<dbReference type="Proteomes" id="UP001499924">
    <property type="component" value="Unassembled WGS sequence"/>
</dbReference>
<accession>A0ABP6P0V3</accession>
<keyword evidence="7" id="KW-1185">Reference proteome</keyword>
<evidence type="ECO:0000313" key="7">
    <source>
        <dbReference type="Proteomes" id="UP001499924"/>
    </source>
</evidence>
<evidence type="ECO:0000256" key="2">
    <source>
        <dbReference type="ARBA" id="ARBA00023125"/>
    </source>
</evidence>
<dbReference type="EMBL" id="BAAAVV010000002">
    <property type="protein sequence ID" value="GAA3162084.1"/>
    <property type="molecule type" value="Genomic_DNA"/>
</dbReference>
<dbReference type="InterPro" id="IPR001647">
    <property type="entry name" value="HTH_TetR"/>
</dbReference>
<keyword evidence="3" id="KW-0804">Transcription</keyword>
<gene>
    <name evidence="6" type="ORF">GCM10010531_12250</name>
</gene>
<dbReference type="PANTHER" id="PTHR30055">
    <property type="entry name" value="HTH-TYPE TRANSCRIPTIONAL REGULATOR RUTR"/>
    <property type="match status" value="1"/>
</dbReference>
<evidence type="ECO:0000313" key="6">
    <source>
        <dbReference type="EMBL" id="GAA3162084.1"/>
    </source>
</evidence>
<dbReference type="RefSeq" id="WP_344687780.1">
    <property type="nucleotide sequence ID" value="NZ_BAAAVV010000002.1"/>
</dbReference>
<keyword evidence="2 4" id="KW-0238">DNA-binding</keyword>
<proteinExistence type="predicted"/>
<feature type="domain" description="HTH tetR-type" evidence="5">
    <location>
        <begin position="16"/>
        <end position="76"/>
    </location>
</feature>
<feature type="DNA-binding region" description="H-T-H motif" evidence="4">
    <location>
        <begin position="39"/>
        <end position="58"/>
    </location>
</feature>
<keyword evidence="1" id="KW-0805">Transcription regulation</keyword>
<evidence type="ECO:0000256" key="1">
    <source>
        <dbReference type="ARBA" id="ARBA00023015"/>
    </source>
</evidence>
<dbReference type="InterPro" id="IPR023772">
    <property type="entry name" value="DNA-bd_HTH_TetR-type_CS"/>
</dbReference>
<dbReference type="PROSITE" id="PS50977">
    <property type="entry name" value="HTH_TETR_2"/>
    <property type="match status" value="1"/>
</dbReference>
<sequence>MQNLVDPAADPAVDDGPRRGRILWALAGCMAEKGYQATTIADIARAARVSKTVVYTHFRDKEHCLLELYSRATDRVLETVHAAQADAAELPWRDRLRVVITAYLDTLAGGPAVAWAALVEVQAAGRSALTLRREVIDRYVDLLTEVAAELARQYPDEVRPISRDLVLAAVGGINELMLARVERGEAERLPEDAGVAADVLIGLLERR</sequence>
<dbReference type="Gene3D" id="1.10.357.10">
    <property type="entry name" value="Tetracycline Repressor, domain 2"/>
    <property type="match status" value="1"/>
</dbReference>
<protein>
    <submittedName>
        <fullName evidence="6">TetR/AcrR family transcriptional regulator</fullName>
    </submittedName>
</protein>
<comment type="caution">
    <text evidence="6">The sequence shown here is derived from an EMBL/GenBank/DDBJ whole genome shotgun (WGS) entry which is preliminary data.</text>
</comment>
<evidence type="ECO:0000256" key="3">
    <source>
        <dbReference type="ARBA" id="ARBA00023163"/>
    </source>
</evidence>
<dbReference type="Pfam" id="PF00440">
    <property type="entry name" value="TetR_N"/>
    <property type="match status" value="1"/>
</dbReference>
<reference evidence="7" key="1">
    <citation type="journal article" date="2019" name="Int. J. Syst. Evol. Microbiol.">
        <title>The Global Catalogue of Microorganisms (GCM) 10K type strain sequencing project: providing services to taxonomists for standard genome sequencing and annotation.</title>
        <authorList>
            <consortium name="The Broad Institute Genomics Platform"/>
            <consortium name="The Broad Institute Genome Sequencing Center for Infectious Disease"/>
            <person name="Wu L."/>
            <person name="Ma J."/>
        </authorList>
    </citation>
    <scope>NUCLEOTIDE SEQUENCE [LARGE SCALE GENOMIC DNA]</scope>
    <source>
        <strain evidence="7">JCM 15614</strain>
    </source>
</reference>
<dbReference type="InterPro" id="IPR050109">
    <property type="entry name" value="HTH-type_TetR-like_transc_reg"/>
</dbReference>
<dbReference type="PANTHER" id="PTHR30055:SF234">
    <property type="entry name" value="HTH-TYPE TRANSCRIPTIONAL REGULATOR BETI"/>
    <property type="match status" value="1"/>
</dbReference>
<dbReference type="InterPro" id="IPR009057">
    <property type="entry name" value="Homeodomain-like_sf"/>
</dbReference>
<evidence type="ECO:0000259" key="5">
    <source>
        <dbReference type="PROSITE" id="PS50977"/>
    </source>
</evidence>
<dbReference type="PRINTS" id="PR00455">
    <property type="entry name" value="HTHTETR"/>
</dbReference>
<dbReference type="SUPFAM" id="SSF46689">
    <property type="entry name" value="Homeodomain-like"/>
    <property type="match status" value="1"/>
</dbReference>